<dbReference type="NCBIfam" id="NF033542">
    <property type="entry name" value="transpos_IS110"/>
    <property type="match status" value="1"/>
</dbReference>
<dbReference type="RefSeq" id="WP_046362712.1">
    <property type="nucleotide sequence ID" value="NZ_CALTXN010000001.1"/>
</dbReference>
<evidence type="ECO:0000259" key="3">
    <source>
        <dbReference type="Pfam" id="PF02371"/>
    </source>
</evidence>
<keyword evidence="5" id="KW-1185">Reference proteome</keyword>
<evidence type="ECO:0000313" key="5">
    <source>
        <dbReference type="Proteomes" id="UP000034150"/>
    </source>
</evidence>
<keyword evidence="1" id="KW-0175">Coiled coil</keyword>
<accession>A0A0M2K506</accession>
<organism evidence="4 5">
    <name type="scientific">Mycolicibacterium obuense</name>
    <dbReference type="NCBI Taxonomy" id="1807"/>
    <lineage>
        <taxon>Bacteria</taxon>
        <taxon>Bacillati</taxon>
        <taxon>Actinomycetota</taxon>
        <taxon>Actinomycetes</taxon>
        <taxon>Mycobacteriales</taxon>
        <taxon>Mycobacteriaceae</taxon>
        <taxon>Mycolicibacterium</taxon>
    </lineage>
</organism>
<protein>
    <submittedName>
        <fullName evidence="4">Transposase</fullName>
    </submittedName>
</protein>
<dbReference type="EMBL" id="LAUZ02000001">
    <property type="protein sequence ID" value="KKF02315.1"/>
    <property type="molecule type" value="Genomic_DNA"/>
</dbReference>
<dbReference type="PANTHER" id="PTHR33055">
    <property type="entry name" value="TRANSPOSASE FOR INSERTION SEQUENCE ELEMENT IS1111A"/>
    <property type="match status" value="1"/>
</dbReference>
<comment type="caution">
    <text evidence="4">The sequence shown here is derived from an EMBL/GenBank/DDBJ whole genome shotgun (WGS) entry which is preliminary data.</text>
</comment>
<dbReference type="PANTHER" id="PTHR33055:SF16">
    <property type="entry name" value="TRANSPOSASE FOR INSERTION SEQUENCE ELEMENT IS1547"/>
    <property type="match status" value="1"/>
</dbReference>
<evidence type="ECO:0000259" key="2">
    <source>
        <dbReference type="Pfam" id="PF01548"/>
    </source>
</evidence>
<dbReference type="GO" id="GO:0006313">
    <property type="term" value="P:DNA transposition"/>
    <property type="evidence" value="ECO:0007669"/>
    <property type="project" value="InterPro"/>
</dbReference>
<dbReference type="AlphaFoldDB" id="A0A0M2K506"/>
<dbReference type="PATRIC" id="fig|1807.13.peg.178"/>
<dbReference type="Pfam" id="PF01548">
    <property type="entry name" value="DEDD_Tnp_IS110"/>
    <property type="match status" value="1"/>
</dbReference>
<proteinExistence type="predicted"/>
<dbReference type="InterPro" id="IPR047650">
    <property type="entry name" value="Transpos_IS110"/>
</dbReference>
<dbReference type="Pfam" id="PF02371">
    <property type="entry name" value="Transposase_20"/>
    <property type="match status" value="1"/>
</dbReference>
<dbReference type="InterPro" id="IPR003346">
    <property type="entry name" value="Transposase_20"/>
</dbReference>
<reference evidence="4 5" key="1">
    <citation type="journal article" date="2015" name="Genome Announc.">
        <title>Draft Genome Sequence of Mycobacterium obuense Strain UC1, Isolated from Patient Sputum.</title>
        <authorList>
            <person name="Greninger A.L."/>
            <person name="Cunningham G."/>
            <person name="Hsu E.D."/>
            <person name="Yu J.M."/>
            <person name="Chiu C.Y."/>
            <person name="Miller S."/>
        </authorList>
    </citation>
    <scope>NUCLEOTIDE SEQUENCE [LARGE SCALE GENOMIC DNA]</scope>
    <source>
        <strain evidence="4 5">UC1</strain>
    </source>
</reference>
<dbReference type="GO" id="GO:0003677">
    <property type="term" value="F:DNA binding"/>
    <property type="evidence" value="ECO:0007669"/>
    <property type="project" value="InterPro"/>
</dbReference>
<dbReference type="OrthoDB" id="4337860at2"/>
<gene>
    <name evidence="4" type="ORF">WN67_09170</name>
</gene>
<sequence>MTKLSLTRHVVAGVDTHKMTHHAAVLDAGTGQLLGDQEFAATPAGYQRLLSWAQSLGGLTTVGIEGTGSFGAGLHRHLQAQGVRVIEVARPNRQDRRRQGKSDPIDAINAARAVLSESATTTPKNRDGHVEAVRQIRATRRSAAKARKAALQQIHGLLWCAPEDLRAKLASYDRAALVSRCARLRIPTAGAIDDPTITARRMLRRLARRIQYLDEEIAEANTELKDILTKHAPNLLAINGVGTEAAGQLLTTAGQNSDRLSSEASLARLCGVAPIPASSGNTTRHRLHRGGDRHANCSIHLIVINRLRWHEPTQRYLERRIQEGKTKKEIIRCLKRAVVRELYRALQADLAAPKESLDAA</sequence>
<evidence type="ECO:0000256" key="1">
    <source>
        <dbReference type="SAM" id="Coils"/>
    </source>
</evidence>
<dbReference type="GO" id="GO:0004803">
    <property type="term" value="F:transposase activity"/>
    <property type="evidence" value="ECO:0007669"/>
    <property type="project" value="InterPro"/>
</dbReference>
<feature type="domain" description="Transposase IS116/IS110/IS902 C-terminal" evidence="3">
    <location>
        <begin position="234"/>
        <end position="316"/>
    </location>
</feature>
<feature type="domain" description="Transposase IS110-like N-terminal" evidence="2">
    <location>
        <begin position="12"/>
        <end position="158"/>
    </location>
</feature>
<dbReference type="InterPro" id="IPR002525">
    <property type="entry name" value="Transp_IS110-like_N"/>
</dbReference>
<dbReference type="Proteomes" id="UP000034150">
    <property type="component" value="Unassembled WGS sequence"/>
</dbReference>
<evidence type="ECO:0000313" key="4">
    <source>
        <dbReference type="EMBL" id="KKF02315.1"/>
    </source>
</evidence>
<name>A0A0M2K506_9MYCO</name>
<feature type="coiled-coil region" evidence="1">
    <location>
        <begin position="203"/>
        <end position="230"/>
    </location>
</feature>